<keyword evidence="1" id="KW-0472">Membrane</keyword>
<sequence>MVHDLQQMRYSYKIDWVEKVIGSISNVIACLCLFAVQYLLLKTDRLRKVLPPETIPTNAEVWFGIAAFWICHCILFALGEVVMRTLEGMAFVLMVRRVEQNAVPFVVSNAVRSLMDSMAVSWLLHHALLVLLDIIIPFGRNPRRDSHGELTKIHSRTCRLLAFLYNIGNSSPSTTLQIPIKILVQNTDTQSITQTVRLQRVQTNHPNGGQRILAWNLEIEKEALDEMKQTLGPPGGFGELGFNVCKDGIRFEAMGVGTSFALDFEVLAASKRRGVTMRRKTK</sequence>
<dbReference type="AlphaFoldDB" id="A0A1E1LQL6"/>
<gene>
    <name evidence="2" type="ORF">RCO7_03616</name>
</gene>
<keyword evidence="1" id="KW-1133">Transmembrane helix</keyword>
<keyword evidence="1" id="KW-0812">Transmembrane</keyword>
<organism evidence="2 3">
    <name type="scientific">Rhynchosporium graminicola</name>
    <dbReference type="NCBI Taxonomy" id="2792576"/>
    <lineage>
        <taxon>Eukaryota</taxon>
        <taxon>Fungi</taxon>
        <taxon>Dikarya</taxon>
        <taxon>Ascomycota</taxon>
        <taxon>Pezizomycotina</taxon>
        <taxon>Leotiomycetes</taxon>
        <taxon>Helotiales</taxon>
        <taxon>Ploettnerulaceae</taxon>
        <taxon>Rhynchosporium</taxon>
    </lineage>
</organism>
<evidence type="ECO:0000256" key="1">
    <source>
        <dbReference type="SAM" id="Phobius"/>
    </source>
</evidence>
<protein>
    <submittedName>
        <fullName evidence="2">Uncharacterized protein</fullName>
    </submittedName>
</protein>
<accession>A0A1E1LQL6</accession>
<proteinExistence type="predicted"/>
<comment type="caution">
    <text evidence="2">The sequence shown here is derived from an EMBL/GenBank/DDBJ whole genome shotgun (WGS) entry which is preliminary data.</text>
</comment>
<dbReference type="EMBL" id="FJUW01000076">
    <property type="protein sequence ID" value="CZT12802.1"/>
    <property type="molecule type" value="Genomic_DNA"/>
</dbReference>
<name>A0A1E1LQL6_9HELO</name>
<dbReference type="Proteomes" id="UP000178129">
    <property type="component" value="Unassembled WGS sequence"/>
</dbReference>
<feature type="transmembrane region" description="Helical" evidence="1">
    <location>
        <begin position="61"/>
        <end position="79"/>
    </location>
</feature>
<evidence type="ECO:0000313" key="2">
    <source>
        <dbReference type="EMBL" id="CZT12802.1"/>
    </source>
</evidence>
<dbReference type="InParanoid" id="A0A1E1LQL6"/>
<keyword evidence="3" id="KW-1185">Reference proteome</keyword>
<evidence type="ECO:0000313" key="3">
    <source>
        <dbReference type="Proteomes" id="UP000178129"/>
    </source>
</evidence>
<reference evidence="3" key="1">
    <citation type="submission" date="2016-03" db="EMBL/GenBank/DDBJ databases">
        <authorList>
            <person name="Ploux O."/>
        </authorList>
    </citation>
    <scope>NUCLEOTIDE SEQUENCE [LARGE SCALE GENOMIC DNA]</scope>
    <source>
        <strain evidence="3">UK7</strain>
    </source>
</reference>
<feature type="transmembrane region" description="Helical" evidence="1">
    <location>
        <begin position="20"/>
        <end position="41"/>
    </location>
</feature>